<accession>A0A067QL82</accession>
<gene>
    <name evidence="7" type="ORF">JAAARDRAFT_117611</name>
</gene>
<feature type="compositionally biased region" description="Low complexity" evidence="4">
    <location>
        <begin position="513"/>
        <end position="525"/>
    </location>
</feature>
<dbReference type="GO" id="GO:0000976">
    <property type="term" value="F:transcription cis-regulatory region binding"/>
    <property type="evidence" value="ECO:0007669"/>
    <property type="project" value="TreeGrafter"/>
</dbReference>
<feature type="domain" description="Myb-like" evidence="5">
    <location>
        <begin position="323"/>
        <end position="384"/>
    </location>
</feature>
<dbReference type="Proteomes" id="UP000027265">
    <property type="component" value="Unassembled WGS sequence"/>
</dbReference>
<dbReference type="GO" id="GO:0003700">
    <property type="term" value="F:DNA-binding transcription factor activity"/>
    <property type="evidence" value="ECO:0007669"/>
    <property type="project" value="TreeGrafter"/>
</dbReference>
<feature type="compositionally biased region" description="Acidic residues" evidence="4">
    <location>
        <begin position="526"/>
        <end position="535"/>
    </location>
</feature>
<evidence type="ECO:0000313" key="8">
    <source>
        <dbReference type="Proteomes" id="UP000027265"/>
    </source>
</evidence>
<dbReference type="PROSITE" id="PS50090">
    <property type="entry name" value="MYB_LIKE"/>
    <property type="match status" value="2"/>
</dbReference>
<feature type="domain" description="HTH myb-type" evidence="6">
    <location>
        <begin position="277"/>
        <end position="324"/>
    </location>
</feature>
<feature type="region of interest" description="Disordered" evidence="4">
    <location>
        <begin position="103"/>
        <end position="156"/>
    </location>
</feature>
<dbReference type="STRING" id="933084.A0A067QL82"/>
<evidence type="ECO:0000256" key="1">
    <source>
        <dbReference type="ARBA" id="ARBA00004123"/>
    </source>
</evidence>
<reference evidence="8" key="1">
    <citation type="journal article" date="2014" name="Proc. Natl. Acad. Sci. U.S.A.">
        <title>Extensive sampling of basidiomycete genomes demonstrates inadequacy of the white-rot/brown-rot paradigm for wood decay fungi.</title>
        <authorList>
            <person name="Riley R."/>
            <person name="Salamov A.A."/>
            <person name="Brown D.W."/>
            <person name="Nagy L.G."/>
            <person name="Floudas D."/>
            <person name="Held B.W."/>
            <person name="Levasseur A."/>
            <person name="Lombard V."/>
            <person name="Morin E."/>
            <person name="Otillar R."/>
            <person name="Lindquist E.A."/>
            <person name="Sun H."/>
            <person name="LaButti K.M."/>
            <person name="Schmutz J."/>
            <person name="Jabbour D."/>
            <person name="Luo H."/>
            <person name="Baker S.E."/>
            <person name="Pisabarro A.G."/>
            <person name="Walton J.D."/>
            <person name="Blanchette R.A."/>
            <person name="Henrissat B."/>
            <person name="Martin F."/>
            <person name="Cullen D."/>
            <person name="Hibbett D.S."/>
            <person name="Grigoriev I.V."/>
        </authorList>
    </citation>
    <scope>NUCLEOTIDE SEQUENCE [LARGE SCALE GENOMIC DNA]</scope>
    <source>
        <strain evidence="8">MUCL 33604</strain>
    </source>
</reference>
<dbReference type="InterPro" id="IPR017930">
    <property type="entry name" value="Myb_dom"/>
</dbReference>
<keyword evidence="8" id="KW-1185">Reference proteome</keyword>
<evidence type="ECO:0000259" key="5">
    <source>
        <dbReference type="PROSITE" id="PS50090"/>
    </source>
</evidence>
<dbReference type="GO" id="GO:0005634">
    <property type="term" value="C:nucleus"/>
    <property type="evidence" value="ECO:0007669"/>
    <property type="project" value="UniProtKB-SubCell"/>
</dbReference>
<dbReference type="HOGENOM" id="CLU_025459_0_0_1"/>
<dbReference type="EMBL" id="KL197709">
    <property type="protein sequence ID" value="KDQ64287.1"/>
    <property type="molecule type" value="Genomic_DNA"/>
</dbReference>
<feature type="compositionally biased region" description="Pro residues" evidence="4">
    <location>
        <begin position="21"/>
        <end position="33"/>
    </location>
</feature>
<evidence type="ECO:0000256" key="3">
    <source>
        <dbReference type="ARBA" id="ARBA00023242"/>
    </source>
</evidence>
<dbReference type="AlphaFoldDB" id="A0A067QL82"/>
<dbReference type="Gene3D" id="1.10.10.60">
    <property type="entry name" value="Homeodomain-like"/>
    <property type="match status" value="2"/>
</dbReference>
<organism evidence="7 8">
    <name type="scientific">Jaapia argillacea MUCL 33604</name>
    <dbReference type="NCBI Taxonomy" id="933084"/>
    <lineage>
        <taxon>Eukaryota</taxon>
        <taxon>Fungi</taxon>
        <taxon>Dikarya</taxon>
        <taxon>Basidiomycota</taxon>
        <taxon>Agaricomycotina</taxon>
        <taxon>Agaricomycetes</taxon>
        <taxon>Agaricomycetidae</taxon>
        <taxon>Jaapiales</taxon>
        <taxon>Jaapiaceae</taxon>
        <taxon>Jaapia</taxon>
    </lineage>
</organism>
<comment type="subcellular location">
    <subcellularLocation>
        <location evidence="1">Nucleus</location>
    </subcellularLocation>
</comment>
<evidence type="ECO:0000259" key="6">
    <source>
        <dbReference type="PROSITE" id="PS51294"/>
    </source>
</evidence>
<dbReference type="PANTHER" id="PTHR46380">
    <property type="entry name" value="CYCLIN-D-BINDING MYB-LIKE TRANSCRIPTION FACTOR 1"/>
    <property type="match status" value="1"/>
</dbReference>
<dbReference type="InParanoid" id="A0A067QL82"/>
<dbReference type="PANTHER" id="PTHR46380:SF2">
    <property type="entry name" value="CYCLIN-D-BINDING MYB-LIKE TRANSCRIPTION FACTOR 1"/>
    <property type="match status" value="1"/>
</dbReference>
<proteinExistence type="predicted"/>
<name>A0A067QL82_9AGAM</name>
<dbReference type="PROSITE" id="PS51294">
    <property type="entry name" value="HTH_MYB"/>
    <property type="match status" value="1"/>
</dbReference>
<keyword evidence="3" id="KW-0539">Nucleus</keyword>
<keyword evidence="2" id="KW-0238">DNA-binding</keyword>
<feature type="domain" description="Myb-like" evidence="5">
    <location>
        <begin position="271"/>
        <end position="320"/>
    </location>
</feature>
<dbReference type="SMART" id="SM00717">
    <property type="entry name" value="SANT"/>
    <property type="match status" value="4"/>
</dbReference>
<evidence type="ECO:0000313" key="7">
    <source>
        <dbReference type="EMBL" id="KDQ64287.1"/>
    </source>
</evidence>
<sequence>MYPPPPNHFYADHPPQYLPYPPPQFSPYPPPHHPNGQFAFPHPTPNLHFFPGPPGSLPLPPELTFGSSEDILRALQDLDLSKIASVLKTLNDAAAATGIGQSIPSIASASPPPTAGPSRPRNGKKKPVTASAILSRSEGAPSASGSSATGTLQNNGNRALDRSFLVPDQPENAGHAHLLATKWMNASKLADMVKKEGLVYKKGKFSAIEEEQLKAAIERYRMGHGLTPEQIQELIFSRNDKKDQAFWSDITASVPLRPITAVYHHVRRKHHPLREQGAWTPSEDERLSEVVAQLGQQWEKVATQVGRAASDCRDRYRNHLVHRDVRVSGQWSRDEEAELTQIVTSMTLHQGKDMDNDVFWGLVAQKMGNRRNRQQCRIKWLDALSKTFKNEGEKPRWSQTDAHVLVHKVDSLNVRDDTEIDWKLLPDESWNLWSAHVLQRRWMTLKKSVKGYEDMTHAEIMDILREKKAELPPPPASRQKRKTTSAETVADTEDLEPSMQAALETVLQATMQANQTQTQAVNDDGGSSEESTDDE</sequence>
<feature type="region of interest" description="Disordered" evidence="4">
    <location>
        <begin position="513"/>
        <end position="535"/>
    </location>
</feature>
<dbReference type="CDD" id="cd00167">
    <property type="entry name" value="SANT"/>
    <property type="match status" value="1"/>
</dbReference>
<dbReference type="InterPro" id="IPR001005">
    <property type="entry name" value="SANT/Myb"/>
</dbReference>
<feature type="compositionally biased region" description="Low complexity" evidence="4">
    <location>
        <begin position="135"/>
        <end position="150"/>
    </location>
</feature>
<dbReference type="Pfam" id="PF00249">
    <property type="entry name" value="Myb_DNA-binding"/>
    <property type="match status" value="1"/>
</dbReference>
<feature type="region of interest" description="Disordered" evidence="4">
    <location>
        <begin position="21"/>
        <end position="55"/>
    </location>
</feature>
<evidence type="ECO:0000256" key="2">
    <source>
        <dbReference type="ARBA" id="ARBA00023125"/>
    </source>
</evidence>
<feature type="region of interest" description="Disordered" evidence="4">
    <location>
        <begin position="466"/>
        <end position="495"/>
    </location>
</feature>
<evidence type="ECO:0000256" key="4">
    <source>
        <dbReference type="SAM" id="MobiDB-lite"/>
    </source>
</evidence>
<dbReference type="InterPro" id="IPR051651">
    <property type="entry name" value="DMTF1_DNA-bind_reg"/>
</dbReference>
<protein>
    <submittedName>
        <fullName evidence="7">Uncharacterized protein</fullName>
    </submittedName>
</protein>
<dbReference type="SUPFAM" id="SSF46689">
    <property type="entry name" value="Homeodomain-like"/>
    <property type="match status" value="2"/>
</dbReference>
<dbReference type="OrthoDB" id="39591at2759"/>
<dbReference type="InterPro" id="IPR009057">
    <property type="entry name" value="Homeodomain-like_sf"/>
</dbReference>